<dbReference type="OMA" id="EGRHICC"/>
<dbReference type="AlphaFoldDB" id="I1J269"/>
<protein>
    <recommendedName>
        <fullName evidence="2">NAD-dependent epimerase/dehydratase domain-containing protein</fullName>
    </recommendedName>
</protein>
<evidence type="ECO:0000313" key="4">
    <source>
        <dbReference type="EnsemblPlants" id="KQJ84787"/>
    </source>
</evidence>
<dbReference type="GeneID" id="100834762"/>
<dbReference type="SUPFAM" id="SSF51735">
    <property type="entry name" value="NAD(P)-binding Rossmann-fold domains"/>
    <property type="match status" value="1"/>
</dbReference>
<accession>I1J269</accession>
<reference evidence="3" key="2">
    <citation type="submission" date="2017-06" db="EMBL/GenBank/DDBJ databases">
        <title>WGS assembly of Brachypodium distachyon.</title>
        <authorList>
            <consortium name="The International Brachypodium Initiative"/>
            <person name="Lucas S."/>
            <person name="Harmon-Smith M."/>
            <person name="Lail K."/>
            <person name="Tice H."/>
            <person name="Grimwood J."/>
            <person name="Bruce D."/>
            <person name="Barry K."/>
            <person name="Shu S."/>
            <person name="Lindquist E."/>
            <person name="Wang M."/>
            <person name="Pitluck S."/>
            <person name="Vogel J.P."/>
            <person name="Garvin D.F."/>
            <person name="Mockler T.C."/>
            <person name="Schmutz J."/>
            <person name="Rokhsar D."/>
            <person name="Bevan M.W."/>
        </authorList>
    </citation>
    <scope>NUCLEOTIDE SEQUENCE</scope>
    <source>
        <strain evidence="3">Bd21</strain>
    </source>
</reference>
<reference evidence="3 4" key="1">
    <citation type="journal article" date="2010" name="Nature">
        <title>Genome sequencing and analysis of the model grass Brachypodium distachyon.</title>
        <authorList>
            <consortium name="International Brachypodium Initiative"/>
        </authorList>
    </citation>
    <scope>NUCLEOTIDE SEQUENCE [LARGE SCALE GENOMIC DNA]</scope>
    <source>
        <strain evidence="3">Bd21</strain>
        <strain evidence="4">cv. Bd21</strain>
    </source>
</reference>
<dbReference type="EnsemblPlants" id="KQJ84787">
    <property type="protein sequence ID" value="KQJ84787"/>
    <property type="gene ID" value="BRADI_5g22820v3"/>
</dbReference>
<evidence type="ECO:0000313" key="5">
    <source>
        <dbReference type="Proteomes" id="UP000008810"/>
    </source>
</evidence>
<proteinExistence type="predicted"/>
<dbReference type="InterPro" id="IPR001509">
    <property type="entry name" value="Epimerase_deHydtase"/>
</dbReference>
<dbReference type="CDD" id="cd08958">
    <property type="entry name" value="FR_SDR_e"/>
    <property type="match status" value="1"/>
</dbReference>
<dbReference type="Pfam" id="PF01370">
    <property type="entry name" value="Epimerase"/>
    <property type="match status" value="1"/>
</dbReference>
<sequence>MASAAAPAAGDARRKTACVTGGSGYIASELIKMLLQNGYAVKTTVRHPEDTEKNAHLKVLQELGPLEVFRADLDEEGSFDDAVAGCDYAFLVAAPVALMPQNPEKEVIEPAVRGTVNVLRSCAKAGTMKRVVLTSSTAAVSSRPLEGDGHVLGEESWSDVDWLRANKIGTWAYPASKVLAEKAANEFAEANGLSVVTLLPVVAVGAAPATELHTSVPEVLSLLSGDDAMVDNLELIEKASGGIPLVHVDDVCRAEIFLAENQASSGRYVCCSLNTTAIELARFLAAKYPQYKIKTDRIGHLPEKPRVRISSGKLADEGFEYRYKNLDEIYDDVVVYGRALGILPY</sequence>
<dbReference type="Gene3D" id="3.40.50.720">
    <property type="entry name" value="NAD(P)-binding Rossmann-like Domain"/>
    <property type="match status" value="1"/>
</dbReference>
<organism evidence="3">
    <name type="scientific">Brachypodium distachyon</name>
    <name type="common">Purple false brome</name>
    <name type="synonym">Trachynia distachya</name>
    <dbReference type="NCBI Taxonomy" id="15368"/>
    <lineage>
        <taxon>Eukaryota</taxon>
        <taxon>Viridiplantae</taxon>
        <taxon>Streptophyta</taxon>
        <taxon>Embryophyta</taxon>
        <taxon>Tracheophyta</taxon>
        <taxon>Spermatophyta</taxon>
        <taxon>Magnoliopsida</taxon>
        <taxon>Liliopsida</taxon>
        <taxon>Poales</taxon>
        <taxon>Poaceae</taxon>
        <taxon>BOP clade</taxon>
        <taxon>Pooideae</taxon>
        <taxon>Stipodae</taxon>
        <taxon>Brachypodieae</taxon>
        <taxon>Brachypodium</taxon>
    </lineage>
</organism>
<dbReference type="InterPro" id="IPR050425">
    <property type="entry name" value="NAD(P)_dehydrat-like"/>
</dbReference>
<evidence type="ECO:0000259" key="2">
    <source>
        <dbReference type="Pfam" id="PF01370"/>
    </source>
</evidence>
<dbReference type="EMBL" id="CM000884">
    <property type="protein sequence ID" value="KQJ84787.1"/>
    <property type="molecule type" value="Genomic_DNA"/>
</dbReference>
<dbReference type="RefSeq" id="XP_003580613.1">
    <property type="nucleotide sequence ID" value="XM_003580565.4"/>
</dbReference>
<dbReference type="STRING" id="15368.I1J269"/>
<dbReference type="PANTHER" id="PTHR10366:SF707">
    <property type="entry name" value="NAD-DEPENDENT EPIMERASE_DEHYDRATASE DOMAIN-CONTAINING PROTEIN"/>
    <property type="match status" value="1"/>
</dbReference>
<dbReference type="OrthoDB" id="2735536at2759"/>
<reference evidence="4" key="3">
    <citation type="submission" date="2018-08" db="UniProtKB">
        <authorList>
            <consortium name="EnsemblPlants"/>
        </authorList>
    </citation>
    <scope>IDENTIFICATION</scope>
    <source>
        <strain evidence="4">cv. Bd21</strain>
    </source>
</reference>
<gene>
    <name evidence="4" type="primary">LOC100834762</name>
    <name evidence="3" type="ORF">BRADI_5g22820v3</name>
</gene>
<dbReference type="PANTHER" id="PTHR10366">
    <property type="entry name" value="NAD DEPENDENT EPIMERASE/DEHYDRATASE"/>
    <property type="match status" value="1"/>
</dbReference>
<dbReference type="KEGG" id="bdi:100834762"/>
<evidence type="ECO:0000256" key="1">
    <source>
        <dbReference type="ARBA" id="ARBA00023002"/>
    </source>
</evidence>
<dbReference type="FunFam" id="3.40.50.720:FF:000428">
    <property type="entry name" value="Leucoanthocyanidin reductase"/>
    <property type="match status" value="1"/>
</dbReference>
<dbReference type="ExpressionAtlas" id="I1J269">
    <property type="expression patterns" value="baseline and differential"/>
</dbReference>
<name>I1J269_BRADI</name>
<keyword evidence="1" id="KW-0560">Oxidoreductase</keyword>
<dbReference type="Proteomes" id="UP000008810">
    <property type="component" value="Chromosome 5"/>
</dbReference>
<evidence type="ECO:0000313" key="3">
    <source>
        <dbReference type="EMBL" id="KQJ84787.1"/>
    </source>
</evidence>
<dbReference type="GO" id="GO:0016616">
    <property type="term" value="F:oxidoreductase activity, acting on the CH-OH group of donors, NAD or NADP as acceptor"/>
    <property type="evidence" value="ECO:0000318"/>
    <property type="project" value="GO_Central"/>
</dbReference>
<dbReference type="InterPro" id="IPR036291">
    <property type="entry name" value="NAD(P)-bd_dom_sf"/>
</dbReference>
<dbReference type="Gramene" id="KQJ84787">
    <property type="protein sequence ID" value="KQJ84787"/>
    <property type="gene ID" value="BRADI_5g22820v3"/>
</dbReference>
<dbReference type="eggNOG" id="KOG1502">
    <property type="taxonomic scope" value="Eukaryota"/>
</dbReference>
<feature type="domain" description="NAD-dependent epimerase/dehydratase" evidence="2">
    <location>
        <begin position="18"/>
        <end position="268"/>
    </location>
</feature>
<keyword evidence="5" id="KW-1185">Reference proteome</keyword>